<sequence>MPTAPGSDPTSPSPVGSVDKALVLLDVLAEAGPDGLMLREIAEASGFHKASSHRILQALAHRGFAIQDPSDQRYRLGSAPIVLAERYARGDHLPALFSPVLASISRSSQELVHLGTMDGTNVLYLDKVEPERTLRVWSRVGSRAPAARTALGRAMLAAQGVPGPALAPYAEATTADGGLVVSPARLQEVVDEARERGWSAEVQENEQGIACVGVAALRFDGRAAAVSITGPTERMDEERRAELGALLREELERLGPSGFTAFRSGR</sequence>
<comment type="caution">
    <text evidence="6">The sequence shown here is derived from an EMBL/GenBank/DDBJ whole genome shotgun (WGS) entry which is preliminary data.</text>
</comment>
<keyword evidence="1" id="KW-0805">Transcription regulation</keyword>
<dbReference type="InterPro" id="IPR005471">
    <property type="entry name" value="Tscrpt_reg_IclR_N"/>
</dbReference>
<feature type="domain" description="HTH iclR-type" evidence="4">
    <location>
        <begin position="15"/>
        <end position="78"/>
    </location>
</feature>
<name>A0ABS1B7F5_9MICO</name>
<reference evidence="6 7" key="1">
    <citation type="submission" date="2020-12" db="EMBL/GenBank/DDBJ databases">
        <title>Brachybacterium sp. MASK1Z-5, whole genome shotgun sequence.</title>
        <authorList>
            <person name="Tuo L."/>
        </authorList>
    </citation>
    <scope>NUCLEOTIDE SEQUENCE [LARGE SCALE GENOMIC DNA]</scope>
    <source>
        <strain evidence="6 7">MASK1Z-5</strain>
    </source>
</reference>
<dbReference type="Pfam" id="PF09339">
    <property type="entry name" value="HTH_IclR"/>
    <property type="match status" value="1"/>
</dbReference>
<dbReference type="InterPro" id="IPR014757">
    <property type="entry name" value="Tscrpt_reg_IclR_C"/>
</dbReference>
<dbReference type="SUPFAM" id="SSF55781">
    <property type="entry name" value="GAF domain-like"/>
    <property type="match status" value="1"/>
</dbReference>
<dbReference type="InterPro" id="IPR029016">
    <property type="entry name" value="GAF-like_dom_sf"/>
</dbReference>
<dbReference type="InterPro" id="IPR036388">
    <property type="entry name" value="WH-like_DNA-bd_sf"/>
</dbReference>
<keyword evidence="7" id="KW-1185">Reference proteome</keyword>
<evidence type="ECO:0000313" key="6">
    <source>
        <dbReference type="EMBL" id="MBK0330554.1"/>
    </source>
</evidence>
<dbReference type="InterPro" id="IPR050707">
    <property type="entry name" value="HTH_MetabolicPath_Reg"/>
</dbReference>
<evidence type="ECO:0000259" key="5">
    <source>
        <dbReference type="PROSITE" id="PS51078"/>
    </source>
</evidence>
<dbReference type="SUPFAM" id="SSF46785">
    <property type="entry name" value="Winged helix' DNA-binding domain"/>
    <property type="match status" value="1"/>
</dbReference>
<evidence type="ECO:0000256" key="3">
    <source>
        <dbReference type="ARBA" id="ARBA00023163"/>
    </source>
</evidence>
<feature type="domain" description="IclR-ED" evidence="5">
    <location>
        <begin position="79"/>
        <end position="260"/>
    </location>
</feature>
<dbReference type="Gene3D" id="3.30.450.40">
    <property type="match status" value="1"/>
</dbReference>
<evidence type="ECO:0000313" key="7">
    <source>
        <dbReference type="Proteomes" id="UP000612352"/>
    </source>
</evidence>
<dbReference type="PROSITE" id="PS51077">
    <property type="entry name" value="HTH_ICLR"/>
    <property type="match status" value="1"/>
</dbReference>
<gene>
    <name evidence="6" type="ORF">I8D64_03975</name>
</gene>
<keyword evidence="3" id="KW-0804">Transcription</keyword>
<dbReference type="EMBL" id="JAEDAJ010000001">
    <property type="protein sequence ID" value="MBK0330554.1"/>
    <property type="molecule type" value="Genomic_DNA"/>
</dbReference>
<dbReference type="PROSITE" id="PS51078">
    <property type="entry name" value="ICLR_ED"/>
    <property type="match status" value="1"/>
</dbReference>
<evidence type="ECO:0000256" key="1">
    <source>
        <dbReference type="ARBA" id="ARBA00023015"/>
    </source>
</evidence>
<evidence type="ECO:0000256" key="2">
    <source>
        <dbReference type="ARBA" id="ARBA00023125"/>
    </source>
</evidence>
<proteinExistence type="predicted"/>
<keyword evidence="2" id="KW-0238">DNA-binding</keyword>
<dbReference type="Proteomes" id="UP000612352">
    <property type="component" value="Unassembled WGS sequence"/>
</dbReference>
<dbReference type="SMART" id="SM00346">
    <property type="entry name" value="HTH_ICLR"/>
    <property type="match status" value="1"/>
</dbReference>
<accession>A0ABS1B7F5</accession>
<organism evidence="6 7">
    <name type="scientific">Brachybacterium halotolerans</name>
    <dbReference type="NCBI Taxonomy" id="2795215"/>
    <lineage>
        <taxon>Bacteria</taxon>
        <taxon>Bacillati</taxon>
        <taxon>Actinomycetota</taxon>
        <taxon>Actinomycetes</taxon>
        <taxon>Micrococcales</taxon>
        <taxon>Dermabacteraceae</taxon>
        <taxon>Brachybacterium</taxon>
    </lineage>
</organism>
<dbReference type="InterPro" id="IPR036390">
    <property type="entry name" value="WH_DNA-bd_sf"/>
</dbReference>
<dbReference type="Gene3D" id="1.10.10.10">
    <property type="entry name" value="Winged helix-like DNA-binding domain superfamily/Winged helix DNA-binding domain"/>
    <property type="match status" value="1"/>
</dbReference>
<protein>
    <submittedName>
        <fullName evidence="6">IclR family transcriptional regulator</fullName>
    </submittedName>
</protein>
<dbReference type="PANTHER" id="PTHR30136:SF35">
    <property type="entry name" value="HTH-TYPE TRANSCRIPTIONAL REGULATOR RV1719"/>
    <property type="match status" value="1"/>
</dbReference>
<dbReference type="PANTHER" id="PTHR30136">
    <property type="entry name" value="HELIX-TURN-HELIX TRANSCRIPTIONAL REGULATOR, ICLR FAMILY"/>
    <property type="match status" value="1"/>
</dbReference>
<dbReference type="Pfam" id="PF01614">
    <property type="entry name" value="IclR_C"/>
    <property type="match status" value="1"/>
</dbReference>
<dbReference type="RefSeq" id="WP_200501155.1">
    <property type="nucleotide sequence ID" value="NZ_JAEDAJ010000001.1"/>
</dbReference>
<evidence type="ECO:0000259" key="4">
    <source>
        <dbReference type="PROSITE" id="PS51077"/>
    </source>
</evidence>